<dbReference type="PRINTS" id="PR00390">
    <property type="entry name" value="PHPHLIPASEC"/>
</dbReference>
<reference evidence="4" key="1">
    <citation type="submission" date="2024-02" db="EMBL/GenBank/DDBJ databases">
        <authorList>
            <consortium name="ELIXIR-Norway"/>
            <consortium name="Elixir Norway"/>
        </authorList>
    </citation>
    <scope>NUCLEOTIDE SEQUENCE</scope>
</reference>
<name>A0ABP0VWL0_9BRYO</name>
<evidence type="ECO:0000256" key="1">
    <source>
        <dbReference type="ARBA" id="ARBA00004202"/>
    </source>
</evidence>
<gene>
    <name evidence="4" type="ORF">CSSPJE1EN1_LOCUS3654</name>
</gene>
<evidence type="ECO:0000256" key="2">
    <source>
        <dbReference type="RuleBase" id="RU361133"/>
    </source>
</evidence>
<dbReference type="InterPro" id="IPR000909">
    <property type="entry name" value="PLipase_C_PInositol-sp_X_dom"/>
</dbReference>
<evidence type="ECO:0000313" key="5">
    <source>
        <dbReference type="Proteomes" id="UP001497444"/>
    </source>
</evidence>
<protein>
    <recommendedName>
        <fullName evidence="2">Phosphoinositide phospholipase C</fullName>
        <ecNumber evidence="2">3.1.4.11</ecNumber>
    </recommendedName>
</protein>
<keyword evidence="2" id="KW-0378">Hydrolase</keyword>
<dbReference type="EC" id="3.1.4.11" evidence="2"/>
<dbReference type="Pfam" id="PF00388">
    <property type="entry name" value="PI-PLC-X"/>
    <property type="match status" value="1"/>
</dbReference>
<comment type="subcellular location">
    <subcellularLocation>
        <location evidence="1">Cell membrane</location>
        <topology evidence="1">Peripheral membrane protein</topology>
    </subcellularLocation>
</comment>
<dbReference type="Gene3D" id="3.20.20.190">
    <property type="entry name" value="Phosphatidylinositol (PI) phosphodiesterase"/>
    <property type="match status" value="1"/>
</dbReference>
<keyword evidence="5" id="KW-1185">Reference proteome</keyword>
<evidence type="ECO:0000313" key="4">
    <source>
        <dbReference type="EMBL" id="CAK9258176.1"/>
    </source>
</evidence>
<sequence>MSLAVAAPLLLPLLVCQLGTGLHLLFAVAAPLVLPLLVHQDMTEPLAHYFIYTGHNSYLTGNQLNSKCSVEPIKAALKQGVRAIELDLWPNSAKDDIQVLHGKYVALLNVENF</sequence>
<organism evidence="4 5">
    <name type="scientific">Sphagnum jensenii</name>
    <dbReference type="NCBI Taxonomy" id="128206"/>
    <lineage>
        <taxon>Eukaryota</taxon>
        <taxon>Viridiplantae</taxon>
        <taxon>Streptophyta</taxon>
        <taxon>Embryophyta</taxon>
        <taxon>Bryophyta</taxon>
        <taxon>Sphagnophytina</taxon>
        <taxon>Sphagnopsida</taxon>
        <taxon>Sphagnales</taxon>
        <taxon>Sphagnaceae</taxon>
        <taxon>Sphagnum</taxon>
    </lineage>
</organism>
<dbReference type="PROSITE" id="PS50007">
    <property type="entry name" value="PIPLC_X_DOMAIN"/>
    <property type="match status" value="1"/>
</dbReference>
<dbReference type="EMBL" id="OZ020106">
    <property type="protein sequence ID" value="CAK9258176.1"/>
    <property type="molecule type" value="Genomic_DNA"/>
</dbReference>
<dbReference type="SUPFAM" id="SSF51695">
    <property type="entry name" value="PLC-like phosphodiesterases"/>
    <property type="match status" value="1"/>
</dbReference>
<proteinExistence type="predicted"/>
<dbReference type="InterPro" id="IPR001192">
    <property type="entry name" value="PI-PLC_fam"/>
</dbReference>
<dbReference type="PANTHER" id="PTHR10336:SF204">
    <property type="entry name" value="PHOSPHOINOSITIDE PHOSPHOLIPASE C 4-RELATED"/>
    <property type="match status" value="1"/>
</dbReference>
<dbReference type="PANTHER" id="PTHR10336">
    <property type="entry name" value="PHOSPHOINOSITIDE-SPECIFIC PHOSPHOLIPASE C FAMILY PROTEIN"/>
    <property type="match status" value="1"/>
</dbReference>
<evidence type="ECO:0000259" key="3">
    <source>
        <dbReference type="SMART" id="SM00148"/>
    </source>
</evidence>
<feature type="domain" description="Phosphatidylinositol-specific phospholipase C X" evidence="3">
    <location>
        <begin position="40"/>
        <end position="112"/>
    </location>
</feature>
<keyword evidence="2" id="KW-0442">Lipid degradation</keyword>
<dbReference type="SMART" id="SM00148">
    <property type="entry name" value="PLCXc"/>
    <property type="match status" value="1"/>
</dbReference>
<comment type="catalytic activity">
    <reaction evidence="2">
        <text>a 1,2-diacyl-sn-glycero-3-phospho-(1D-myo-inositol-4,5-bisphosphate) + H2O = 1D-myo-inositol 1,4,5-trisphosphate + a 1,2-diacyl-sn-glycerol + H(+)</text>
        <dbReference type="Rhea" id="RHEA:33179"/>
        <dbReference type="ChEBI" id="CHEBI:15377"/>
        <dbReference type="ChEBI" id="CHEBI:15378"/>
        <dbReference type="ChEBI" id="CHEBI:17815"/>
        <dbReference type="ChEBI" id="CHEBI:58456"/>
        <dbReference type="ChEBI" id="CHEBI:203600"/>
        <dbReference type="EC" id="3.1.4.11"/>
    </reaction>
</comment>
<dbReference type="InterPro" id="IPR017946">
    <property type="entry name" value="PLC-like_Pdiesterase_TIM-brl"/>
</dbReference>
<accession>A0ABP0VWL0</accession>
<keyword evidence="2" id="KW-0443">Lipid metabolism</keyword>
<dbReference type="Proteomes" id="UP001497444">
    <property type="component" value="Chromosome 11"/>
</dbReference>